<keyword evidence="3" id="KW-1185">Reference proteome</keyword>
<evidence type="ECO:0000259" key="1">
    <source>
        <dbReference type="Pfam" id="PF20150"/>
    </source>
</evidence>
<dbReference type="Proteomes" id="UP000319160">
    <property type="component" value="Unassembled WGS sequence"/>
</dbReference>
<dbReference type="AlphaFoldDB" id="A0A553HNJ2"/>
<reference evidence="3" key="1">
    <citation type="submission" date="2019-06" db="EMBL/GenBank/DDBJ databases">
        <title>Draft genome sequence of the griseofulvin-producing fungus Xylaria cubensis strain G536.</title>
        <authorList>
            <person name="Mead M.E."/>
            <person name="Raja H.A."/>
            <person name="Steenwyk J.L."/>
            <person name="Knowles S.L."/>
            <person name="Oberlies N.H."/>
            <person name="Rokas A."/>
        </authorList>
    </citation>
    <scope>NUCLEOTIDE SEQUENCE [LARGE SCALE GENOMIC DNA]</scope>
    <source>
        <strain evidence="3">G536</strain>
    </source>
</reference>
<sequence length="261" mass="29983">MKQMLPSFIKALGATSFTKFRELPPELRIKIWEFAMPDARTIIVKSPYTRQKRLPASLDGVLPQVQDEGEAWQSPTQVPALLHVNAEARHEALKHYSLSFGVGKGQPRVYVDFDRDTIFFGVAELQPDCSSLWADTHDLDKVRRLAIVPQGAWRALRWKKVDLNSLEKLIFVHDPEEAKPGDQPQLIEDEQSEPELSLELERRTQQWEIAMMESYTEPDSPKKQRIEEAREEFATLKMILLAEWEKEPTVSTAIFEKAGDT</sequence>
<dbReference type="Pfam" id="PF20150">
    <property type="entry name" value="2EXR"/>
    <property type="match status" value="1"/>
</dbReference>
<dbReference type="STRING" id="2512241.A0A553HNJ2"/>
<name>A0A553HNJ2_9PEZI</name>
<accession>A0A553HNJ2</accession>
<evidence type="ECO:0000313" key="2">
    <source>
        <dbReference type="EMBL" id="TRX89531.1"/>
    </source>
</evidence>
<dbReference type="OrthoDB" id="3546385at2759"/>
<feature type="domain" description="2EXR" evidence="1">
    <location>
        <begin position="17"/>
        <end position="118"/>
    </location>
</feature>
<organism evidence="2 3">
    <name type="scientific">Xylaria flabelliformis</name>
    <dbReference type="NCBI Taxonomy" id="2512241"/>
    <lineage>
        <taxon>Eukaryota</taxon>
        <taxon>Fungi</taxon>
        <taxon>Dikarya</taxon>
        <taxon>Ascomycota</taxon>
        <taxon>Pezizomycotina</taxon>
        <taxon>Sordariomycetes</taxon>
        <taxon>Xylariomycetidae</taxon>
        <taxon>Xylariales</taxon>
        <taxon>Xylariaceae</taxon>
        <taxon>Xylaria</taxon>
    </lineage>
</organism>
<proteinExistence type="predicted"/>
<dbReference type="InterPro" id="IPR045518">
    <property type="entry name" value="2EXR"/>
</dbReference>
<dbReference type="PANTHER" id="PTHR35910">
    <property type="entry name" value="2EXR DOMAIN-CONTAINING PROTEIN"/>
    <property type="match status" value="1"/>
</dbReference>
<protein>
    <recommendedName>
        <fullName evidence="1">2EXR domain-containing protein</fullName>
    </recommendedName>
</protein>
<dbReference type="EMBL" id="VFLP01000066">
    <property type="protein sequence ID" value="TRX89531.1"/>
    <property type="molecule type" value="Genomic_DNA"/>
</dbReference>
<comment type="caution">
    <text evidence="2">The sequence shown here is derived from an EMBL/GenBank/DDBJ whole genome shotgun (WGS) entry which is preliminary data.</text>
</comment>
<dbReference type="PANTHER" id="PTHR35910:SF6">
    <property type="entry name" value="2EXR DOMAIN-CONTAINING PROTEIN"/>
    <property type="match status" value="1"/>
</dbReference>
<gene>
    <name evidence="2" type="ORF">FHL15_009575</name>
</gene>
<evidence type="ECO:0000313" key="3">
    <source>
        <dbReference type="Proteomes" id="UP000319160"/>
    </source>
</evidence>